<name>A0ABD2PBJ5_9CUCU</name>
<evidence type="ECO:0000313" key="1">
    <source>
        <dbReference type="EMBL" id="KAL3288255.1"/>
    </source>
</evidence>
<dbReference type="AlphaFoldDB" id="A0ABD2PBJ5"/>
<protein>
    <submittedName>
        <fullName evidence="1">Uncharacterized protein</fullName>
    </submittedName>
</protein>
<accession>A0ABD2PBJ5</accession>
<proteinExistence type="predicted"/>
<evidence type="ECO:0000313" key="2">
    <source>
        <dbReference type="Proteomes" id="UP001516400"/>
    </source>
</evidence>
<organism evidence="1 2">
    <name type="scientific">Cryptolaemus montrouzieri</name>
    <dbReference type="NCBI Taxonomy" id="559131"/>
    <lineage>
        <taxon>Eukaryota</taxon>
        <taxon>Metazoa</taxon>
        <taxon>Ecdysozoa</taxon>
        <taxon>Arthropoda</taxon>
        <taxon>Hexapoda</taxon>
        <taxon>Insecta</taxon>
        <taxon>Pterygota</taxon>
        <taxon>Neoptera</taxon>
        <taxon>Endopterygota</taxon>
        <taxon>Coleoptera</taxon>
        <taxon>Polyphaga</taxon>
        <taxon>Cucujiformia</taxon>
        <taxon>Coccinelloidea</taxon>
        <taxon>Coccinellidae</taxon>
        <taxon>Scymninae</taxon>
        <taxon>Scymnini</taxon>
        <taxon>Cryptolaemus</taxon>
    </lineage>
</organism>
<sequence length="55" mass="6225">AKTKVASVKPWTIPKLELGAAWLLSKFSTVEAFKNFVDLSEPICFVERNETEQAR</sequence>
<dbReference type="EMBL" id="JABFTP020000185">
    <property type="protein sequence ID" value="KAL3288255.1"/>
    <property type="molecule type" value="Genomic_DNA"/>
</dbReference>
<feature type="non-terminal residue" evidence="1">
    <location>
        <position position="55"/>
    </location>
</feature>
<keyword evidence="2" id="KW-1185">Reference proteome</keyword>
<gene>
    <name evidence="1" type="ORF">HHI36_002704</name>
</gene>
<dbReference type="Proteomes" id="UP001516400">
    <property type="component" value="Unassembled WGS sequence"/>
</dbReference>
<feature type="non-terminal residue" evidence="1">
    <location>
        <position position="1"/>
    </location>
</feature>
<comment type="caution">
    <text evidence="1">The sequence shown here is derived from an EMBL/GenBank/DDBJ whole genome shotgun (WGS) entry which is preliminary data.</text>
</comment>
<reference evidence="1 2" key="1">
    <citation type="journal article" date="2021" name="BMC Biol.">
        <title>Horizontally acquired antibacterial genes associated with adaptive radiation of ladybird beetles.</title>
        <authorList>
            <person name="Li H.S."/>
            <person name="Tang X.F."/>
            <person name="Huang Y.H."/>
            <person name="Xu Z.Y."/>
            <person name="Chen M.L."/>
            <person name="Du X.Y."/>
            <person name="Qiu B.Y."/>
            <person name="Chen P.T."/>
            <person name="Zhang W."/>
            <person name="Slipinski A."/>
            <person name="Escalona H.E."/>
            <person name="Waterhouse R.M."/>
            <person name="Zwick A."/>
            <person name="Pang H."/>
        </authorList>
    </citation>
    <scope>NUCLEOTIDE SEQUENCE [LARGE SCALE GENOMIC DNA]</scope>
    <source>
        <strain evidence="1">SYSU2018</strain>
    </source>
</reference>